<dbReference type="PANTHER" id="PTHR42973">
    <property type="entry name" value="BINDING OXIDOREDUCTASE, PUTATIVE (AFU_ORTHOLOGUE AFUA_1G17690)-RELATED"/>
    <property type="match status" value="1"/>
</dbReference>
<reference evidence="8" key="2">
    <citation type="submission" date="2010-07" db="EMBL/GenBank/DDBJ databases">
        <authorList>
            <consortium name="The Broad Institute Genome Sequencing Platform"/>
            <consortium name="Broad Institute Genome Sequencing Center for Infectious Disease"/>
            <person name="Ma L.-J."/>
            <person name="Dead R."/>
            <person name="Young S."/>
            <person name="Zeng Q."/>
            <person name="Koehrsen M."/>
            <person name="Alvarado L."/>
            <person name="Berlin A."/>
            <person name="Chapman S.B."/>
            <person name="Chen Z."/>
            <person name="Freedman E."/>
            <person name="Gellesch M."/>
            <person name="Goldberg J."/>
            <person name="Griggs A."/>
            <person name="Gujja S."/>
            <person name="Heilman E.R."/>
            <person name="Heiman D."/>
            <person name="Hepburn T."/>
            <person name="Howarth C."/>
            <person name="Jen D."/>
            <person name="Larson L."/>
            <person name="Mehta T."/>
            <person name="Neiman D."/>
            <person name="Pearson M."/>
            <person name="Roberts A."/>
            <person name="Saif S."/>
            <person name="Shea T."/>
            <person name="Shenoy N."/>
            <person name="Sisk P."/>
            <person name="Stolte C."/>
            <person name="Sykes S."/>
            <person name="Walk T."/>
            <person name="White J."/>
            <person name="Yandava C."/>
            <person name="Haas B."/>
            <person name="Nusbaum C."/>
            <person name="Birren B."/>
        </authorList>
    </citation>
    <scope>NUCLEOTIDE SEQUENCE</scope>
    <source>
        <strain evidence="8">R3-111a-1</strain>
    </source>
</reference>
<organism evidence="8">
    <name type="scientific">Gaeumannomyces tritici (strain R3-111a-1)</name>
    <name type="common">Wheat and barley take-all root rot fungus</name>
    <name type="synonym">Gaeumannomyces graminis var. tritici</name>
    <dbReference type="NCBI Taxonomy" id="644352"/>
    <lineage>
        <taxon>Eukaryota</taxon>
        <taxon>Fungi</taxon>
        <taxon>Dikarya</taxon>
        <taxon>Ascomycota</taxon>
        <taxon>Pezizomycotina</taxon>
        <taxon>Sordariomycetes</taxon>
        <taxon>Sordariomycetidae</taxon>
        <taxon>Magnaporthales</taxon>
        <taxon>Magnaporthaceae</taxon>
        <taxon>Gaeumannomyces</taxon>
    </lineage>
</organism>
<dbReference type="InterPro" id="IPR006094">
    <property type="entry name" value="Oxid_FAD_bind_N"/>
</dbReference>
<dbReference type="VEuPathDB" id="FungiDB:GGTG_03527"/>
<dbReference type="OrthoDB" id="415825at2759"/>
<dbReference type="EnsemblFungi" id="EJT78426">
    <property type="protein sequence ID" value="EJT78426"/>
    <property type="gene ID" value="GGTG_03527"/>
</dbReference>
<comment type="cofactor">
    <cofactor evidence="1">
        <name>FAD</name>
        <dbReference type="ChEBI" id="CHEBI:57692"/>
    </cofactor>
</comment>
<dbReference type="EMBL" id="GL385396">
    <property type="protein sequence ID" value="EJT78426.1"/>
    <property type="molecule type" value="Genomic_DNA"/>
</dbReference>
<proteinExistence type="inferred from homology"/>
<dbReference type="SUPFAM" id="SSF56176">
    <property type="entry name" value="FAD-binding/transporter-associated domain-like"/>
    <property type="match status" value="1"/>
</dbReference>
<dbReference type="InterPro" id="IPR016169">
    <property type="entry name" value="FAD-bd_PCMH_sub2"/>
</dbReference>
<dbReference type="Pfam" id="PF01565">
    <property type="entry name" value="FAD_binding_4"/>
    <property type="match status" value="1"/>
</dbReference>
<evidence type="ECO:0000313" key="9">
    <source>
        <dbReference type="EnsemblFungi" id="EJT78426"/>
    </source>
</evidence>
<comment type="similarity">
    <text evidence="2">Belongs to the oxygen-dependent FAD-linked oxidoreductase family.</text>
</comment>
<reference evidence="9" key="4">
    <citation type="journal article" date="2015" name="G3 (Bethesda)">
        <title>Genome sequences of three phytopathogenic species of the Magnaporthaceae family of fungi.</title>
        <authorList>
            <person name="Okagaki L.H."/>
            <person name="Nunes C.C."/>
            <person name="Sailsbery J."/>
            <person name="Clay B."/>
            <person name="Brown D."/>
            <person name="John T."/>
            <person name="Oh Y."/>
            <person name="Young N."/>
            <person name="Fitzgerald M."/>
            <person name="Haas B.J."/>
            <person name="Zeng Q."/>
            <person name="Young S."/>
            <person name="Adiconis X."/>
            <person name="Fan L."/>
            <person name="Levin J.Z."/>
            <person name="Mitchell T.K."/>
            <person name="Okubara P.A."/>
            <person name="Farman M.L."/>
            <person name="Kohn L.M."/>
            <person name="Birren B."/>
            <person name="Ma L.-J."/>
            <person name="Dean R.A."/>
        </authorList>
    </citation>
    <scope>NUCLEOTIDE SEQUENCE</scope>
    <source>
        <strain evidence="9">R3-111a-1</strain>
    </source>
</reference>
<dbReference type="HOGENOM" id="CLU_018354_10_1_1"/>
<feature type="chain" id="PRO_5015094377" description="FAD-binding PCMH-type domain-containing protein" evidence="6">
    <location>
        <begin position="21"/>
        <end position="495"/>
    </location>
</feature>
<feature type="domain" description="FAD-binding PCMH-type" evidence="7">
    <location>
        <begin position="60"/>
        <end position="233"/>
    </location>
</feature>
<dbReference type="RefSeq" id="XP_009219571.1">
    <property type="nucleotide sequence ID" value="XM_009221307.1"/>
</dbReference>
<dbReference type="InterPro" id="IPR036318">
    <property type="entry name" value="FAD-bd_PCMH-like_sf"/>
</dbReference>
<evidence type="ECO:0000313" key="8">
    <source>
        <dbReference type="EMBL" id="EJT78426.1"/>
    </source>
</evidence>
<dbReference type="InterPro" id="IPR012951">
    <property type="entry name" value="BBE"/>
</dbReference>
<dbReference type="AlphaFoldDB" id="J3NQH0"/>
<dbReference type="SMR" id="J3NQH0"/>
<gene>
    <name evidence="9" type="primary">20343985</name>
    <name evidence="8" type="ORF">GGTG_03527</name>
</gene>
<sequence length="495" mass="52566">MAPAAALLASLAAALGIAQAANAPRQASQAESCLQGAGVPIVAKSSSVWRVDAAAYNLRVPVTPAAIAVPTAVQQIQAAVSCGARLGLKVTPKGGGHGYASHGLGGEDGHLVVQLDRMSGVSLNTTSNVATVQAGARLGKVATELFRLGARAISHGTCPGVGVSGHVLHGGFGFSSHTRGLALDWLVGATVVLANSTVVRASATENPDLFWALRGAGSNFGIVASLEFDTFPAPSTVTTFQIALPNWRSEQTVLAGIQALRDFAVNKAPNNLNMRLFGQPTNFIMEGAFYGTLSELRPVIDPLVAATGGTLTSKTDGWLASLQAYTYGDQMEQTIPYNVHASFYAKSLELKDLTGQPLANFVRYWQNTARNQPAFGWYFQLDIHGGATSAVSRVAANATAYAHRDKLFLLQFQDRVAGGSGGPYNKFLDGWISSVTDSISRPDWGMYINYADTILNRTAAQELYYGQNLPRLRQVKAKFDPKELFYYPQSVQPAA</sequence>
<dbReference type="GO" id="GO:0071949">
    <property type="term" value="F:FAD binding"/>
    <property type="evidence" value="ECO:0007669"/>
    <property type="project" value="InterPro"/>
</dbReference>
<keyword evidence="6" id="KW-0732">Signal</keyword>
<evidence type="ECO:0000313" key="10">
    <source>
        <dbReference type="Proteomes" id="UP000006039"/>
    </source>
</evidence>
<evidence type="ECO:0000256" key="6">
    <source>
        <dbReference type="SAM" id="SignalP"/>
    </source>
</evidence>
<keyword evidence="10" id="KW-1185">Reference proteome</keyword>
<reference evidence="8" key="3">
    <citation type="submission" date="2010-09" db="EMBL/GenBank/DDBJ databases">
        <title>Annotation of Gaeumannomyces graminis var. tritici R3-111a-1.</title>
        <authorList>
            <consortium name="The Broad Institute Genome Sequencing Platform"/>
            <person name="Ma L.-J."/>
            <person name="Dead R."/>
            <person name="Young S.K."/>
            <person name="Zeng Q."/>
            <person name="Gargeya S."/>
            <person name="Fitzgerald M."/>
            <person name="Haas B."/>
            <person name="Abouelleil A."/>
            <person name="Alvarado L."/>
            <person name="Arachchi H.M."/>
            <person name="Berlin A."/>
            <person name="Brown A."/>
            <person name="Chapman S.B."/>
            <person name="Chen Z."/>
            <person name="Dunbar C."/>
            <person name="Freedman E."/>
            <person name="Gearin G."/>
            <person name="Gellesch M."/>
            <person name="Goldberg J."/>
            <person name="Griggs A."/>
            <person name="Gujja S."/>
            <person name="Heiman D."/>
            <person name="Howarth C."/>
            <person name="Larson L."/>
            <person name="Lui A."/>
            <person name="MacDonald P.J.P."/>
            <person name="Mehta T."/>
            <person name="Montmayeur A."/>
            <person name="Murphy C."/>
            <person name="Neiman D."/>
            <person name="Pearson M."/>
            <person name="Priest M."/>
            <person name="Roberts A."/>
            <person name="Saif S."/>
            <person name="Shea T."/>
            <person name="Shenoy N."/>
            <person name="Sisk P."/>
            <person name="Stolte C."/>
            <person name="Sykes S."/>
            <person name="Yandava C."/>
            <person name="Wortman J."/>
            <person name="Nusbaum C."/>
            <person name="Birren B."/>
        </authorList>
    </citation>
    <scope>NUCLEOTIDE SEQUENCE</scope>
    <source>
        <strain evidence="8">R3-111a-1</strain>
    </source>
</reference>
<dbReference type="GeneID" id="20343985"/>
<dbReference type="eggNOG" id="ENOG502QVGN">
    <property type="taxonomic scope" value="Eukaryota"/>
</dbReference>
<feature type="signal peptide" evidence="6">
    <location>
        <begin position="1"/>
        <end position="20"/>
    </location>
</feature>
<evidence type="ECO:0000259" key="7">
    <source>
        <dbReference type="PROSITE" id="PS51387"/>
    </source>
</evidence>
<dbReference type="Gene3D" id="3.30.465.10">
    <property type="match status" value="1"/>
</dbReference>
<evidence type="ECO:0000256" key="1">
    <source>
        <dbReference type="ARBA" id="ARBA00001974"/>
    </source>
</evidence>
<keyword evidence="5" id="KW-0560">Oxidoreductase</keyword>
<accession>J3NQH0</accession>
<name>J3NQH0_GAET3</name>
<dbReference type="Gene3D" id="3.40.462.20">
    <property type="match status" value="1"/>
</dbReference>
<dbReference type="InterPro" id="IPR016166">
    <property type="entry name" value="FAD-bd_PCMH"/>
</dbReference>
<keyword evidence="4" id="KW-0274">FAD</keyword>
<keyword evidence="3" id="KW-0285">Flavoprotein</keyword>
<dbReference type="PANTHER" id="PTHR42973:SF39">
    <property type="entry name" value="FAD-BINDING PCMH-TYPE DOMAIN-CONTAINING PROTEIN"/>
    <property type="match status" value="1"/>
</dbReference>
<dbReference type="Proteomes" id="UP000006039">
    <property type="component" value="Unassembled WGS sequence"/>
</dbReference>
<evidence type="ECO:0000256" key="4">
    <source>
        <dbReference type="ARBA" id="ARBA00022827"/>
    </source>
</evidence>
<evidence type="ECO:0000256" key="5">
    <source>
        <dbReference type="ARBA" id="ARBA00023002"/>
    </source>
</evidence>
<dbReference type="Pfam" id="PF08031">
    <property type="entry name" value="BBE"/>
    <property type="match status" value="1"/>
</dbReference>
<evidence type="ECO:0000256" key="3">
    <source>
        <dbReference type="ARBA" id="ARBA00022630"/>
    </source>
</evidence>
<dbReference type="InterPro" id="IPR050416">
    <property type="entry name" value="FAD-linked_Oxidoreductase"/>
</dbReference>
<reference evidence="9" key="5">
    <citation type="submission" date="2018-04" db="UniProtKB">
        <authorList>
            <consortium name="EnsemblFungi"/>
        </authorList>
    </citation>
    <scope>IDENTIFICATION</scope>
    <source>
        <strain evidence="9">R3-111a-1</strain>
    </source>
</reference>
<protein>
    <recommendedName>
        <fullName evidence="7">FAD-binding PCMH-type domain-containing protein</fullName>
    </recommendedName>
</protein>
<dbReference type="GO" id="GO:0016491">
    <property type="term" value="F:oxidoreductase activity"/>
    <property type="evidence" value="ECO:0007669"/>
    <property type="project" value="UniProtKB-KW"/>
</dbReference>
<reference evidence="10" key="1">
    <citation type="submission" date="2010-07" db="EMBL/GenBank/DDBJ databases">
        <title>The genome sequence of Gaeumannomyces graminis var. tritici strain R3-111a-1.</title>
        <authorList>
            <consortium name="The Broad Institute Genome Sequencing Platform"/>
            <person name="Ma L.-J."/>
            <person name="Dead R."/>
            <person name="Young S."/>
            <person name="Zeng Q."/>
            <person name="Koehrsen M."/>
            <person name="Alvarado L."/>
            <person name="Berlin A."/>
            <person name="Chapman S.B."/>
            <person name="Chen Z."/>
            <person name="Freedman E."/>
            <person name="Gellesch M."/>
            <person name="Goldberg J."/>
            <person name="Griggs A."/>
            <person name="Gujja S."/>
            <person name="Heilman E.R."/>
            <person name="Heiman D."/>
            <person name="Hepburn T."/>
            <person name="Howarth C."/>
            <person name="Jen D."/>
            <person name="Larson L."/>
            <person name="Mehta T."/>
            <person name="Neiman D."/>
            <person name="Pearson M."/>
            <person name="Roberts A."/>
            <person name="Saif S."/>
            <person name="Shea T."/>
            <person name="Shenoy N."/>
            <person name="Sisk P."/>
            <person name="Stolte C."/>
            <person name="Sykes S."/>
            <person name="Walk T."/>
            <person name="White J."/>
            <person name="Yandava C."/>
            <person name="Haas B."/>
            <person name="Nusbaum C."/>
            <person name="Birren B."/>
        </authorList>
    </citation>
    <scope>NUCLEOTIDE SEQUENCE [LARGE SCALE GENOMIC DNA]</scope>
    <source>
        <strain evidence="10">R3-111a-1</strain>
    </source>
</reference>
<dbReference type="PROSITE" id="PS51387">
    <property type="entry name" value="FAD_PCMH"/>
    <property type="match status" value="1"/>
</dbReference>
<evidence type="ECO:0000256" key="2">
    <source>
        <dbReference type="ARBA" id="ARBA00005466"/>
    </source>
</evidence>
<dbReference type="STRING" id="644352.J3NQH0"/>